<dbReference type="PANTHER" id="PTHR32268:SF11">
    <property type="entry name" value="HOMOSERINE O-ACETYLTRANSFERASE"/>
    <property type="match status" value="1"/>
</dbReference>
<evidence type="ECO:0000256" key="1">
    <source>
        <dbReference type="ARBA" id="ARBA00022679"/>
    </source>
</evidence>
<feature type="active site" evidence="2">
    <location>
        <position position="337"/>
    </location>
</feature>
<feature type="binding site" evidence="2">
    <location>
        <position position="338"/>
    </location>
    <ligand>
        <name>substrate</name>
    </ligand>
</feature>
<evidence type="ECO:0000256" key="2">
    <source>
        <dbReference type="HAMAP-Rule" id="MF_00296"/>
    </source>
</evidence>
<keyword evidence="2" id="KW-0028">Amino-acid biosynthesis</keyword>
<feature type="active site" description="Nucleophile" evidence="2">
    <location>
        <position position="154"/>
    </location>
</feature>
<dbReference type="EC" id="2.3.1.31" evidence="2"/>
<comment type="pathway">
    <text evidence="2">Amino-acid biosynthesis; L-methionine biosynthesis via de novo pathway; O-acetyl-L-homoserine from L-homoserine: step 1/1.</text>
</comment>
<dbReference type="Gene3D" id="3.40.50.1820">
    <property type="entry name" value="alpha/beta hydrolase"/>
    <property type="match status" value="1"/>
</dbReference>
<dbReference type="SUPFAM" id="SSF53474">
    <property type="entry name" value="alpha/beta-Hydrolases"/>
    <property type="match status" value="1"/>
</dbReference>
<sequence length="369" mass="41860">MAKITSHETNLFIPNYELNLNLLQFSYEQEFTLESGETLARFNLVYGTSGTLNETKDNVVWVCHALTGNASADDWWSGMIGEGKFYNPDEHFIICANILGSHYGSTGPFSWNNKTDDRYYHDFPFVTIRDMVNAMELLRIHLGITKIHTCIGGSLGGQQAMEWAILQPTLIDNLILIATNAYHSAWGIAFNESQRMAIETDPTWKEKRPDAGIQGMKTARSIALLSYRHYETYTQKQTSPDKNKQDDFPASSYQRYQGEKLAKRFNAFSYWVLSKAMDSHNVGRGRGGVEAALRVIRSKTLVIGISTDILFPVSEQKYLAQTIPNAQYTEIDSIYGHDGFLVEFEILSQILKKFYISSDIPKDIPVEKE</sequence>
<dbReference type="RefSeq" id="WP_313999561.1">
    <property type="nucleotide sequence ID" value="NZ_JASJOR010000001.1"/>
</dbReference>
<evidence type="ECO:0000313" key="5">
    <source>
        <dbReference type="Proteomes" id="UP001228581"/>
    </source>
</evidence>
<dbReference type="Pfam" id="PF00561">
    <property type="entry name" value="Abhydrolase_1"/>
    <property type="match status" value="1"/>
</dbReference>
<feature type="binding site" evidence="2">
    <location>
        <position position="220"/>
    </location>
    <ligand>
        <name>substrate</name>
    </ligand>
</feature>
<keyword evidence="2" id="KW-0486">Methionine biosynthesis</keyword>
<dbReference type="InterPro" id="IPR000073">
    <property type="entry name" value="AB_hydrolase_1"/>
</dbReference>
<keyword evidence="5" id="KW-1185">Reference proteome</keyword>
<comment type="subcellular location">
    <subcellularLocation>
        <location evidence="2">Cytoplasm</location>
    </subcellularLocation>
</comment>
<keyword evidence="2 4" id="KW-0012">Acyltransferase</keyword>
<evidence type="ECO:0000259" key="3">
    <source>
        <dbReference type="Pfam" id="PF00561"/>
    </source>
</evidence>
<evidence type="ECO:0000313" key="4">
    <source>
        <dbReference type="EMBL" id="MDJ1495495.1"/>
    </source>
</evidence>
<feature type="domain" description="AB hydrolase-1" evidence="3">
    <location>
        <begin position="59"/>
        <end position="343"/>
    </location>
</feature>
<comment type="caution">
    <text evidence="4">The sequence shown here is derived from an EMBL/GenBank/DDBJ whole genome shotgun (WGS) entry which is preliminary data.</text>
</comment>
<name>A0ABT7CP25_9BACT</name>
<comment type="caution">
    <text evidence="2">Lacks conserved residue(s) required for the propagation of feature annotation.</text>
</comment>
<dbReference type="HAMAP" id="MF_00296">
    <property type="entry name" value="MetX_acyltransf"/>
    <property type="match status" value="1"/>
</dbReference>
<keyword evidence="2" id="KW-0963">Cytoplasm</keyword>
<keyword evidence="1 2" id="KW-0808">Transferase</keyword>
<dbReference type="InterPro" id="IPR008220">
    <property type="entry name" value="HAT_MetX-like"/>
</dbReference>
<organism evidence="4 5">
    <name type="scientific">Xanthocytophaga flava</name>
    <dbReference type="NCBI Taxonomy" id="3048013"/>
    <lineage>
        <taxon>Bacteria</taxon>
        <taxon>Pseudomonadati</taxon>
        <taxon>Bacteroidota</taxon>
        <taxon>Cytophagia</taxon>
        <taxon>Cytophagales</taxon>
        <taxon>Rhodocytophagaceae</taxon>
        <taxon>Xanthocytophaga</taxon>
    </lineage>
</organism>
<gene>
    <name evidence="4" type="primary">metX</name>
    <name evidence="2" type="synonym">metXA</name>
    <name evidence="4" type="ORF">QNI19_21325</name>
</gene>
<comment type="subunit">
    <text evidence="2">Homodimer.</text>
</comment>
<dbReference type="GO" id="GO:0004414">
    <property type="term" value="F:homoserine O-acetyltransferase activity"/>
    <property type="evidence" value="ECO:0007669"/>
    <property type="project" value="UniProtKB-EC"/>
</dbReference>
<proteinExistence type="inferred from homology"/>
<dbReference type="Proteomes" id="UP001228581">
    <property type="component" value="Unassembled WGS sequence"/>
</dbReference>
<feature type="active site" evidence="2">
    <location>
        <position position="308"/>
    </location>
</feature>
<dbReference type="PIRSF" id="PIRSF000443">
    <property type="entry name" value="Homoser_Ac_trans"/>
    <property type="match status" value="1"/>
</dbReference>
<comment type="function">
    <text evidence="2">Transfers an acetyl group from acetyl-CoA to L-homoserine, forming acetyl-L-homoserine.</text>
</comment>
<dbReference type="PANTHER" id="PTHR32268">
    <property type="entry name" value="HOMOSERINE O-ACETYLTRANSFERASE"/>
    <property type="match status" value="1"/>
</dbReference>
<dbReference type="NCBIfam" id="TIGR01392">
    <property type="entry name" value="homoserO_Ac_trn"/>
    <property type="match status" value="1"/>
</dbReference>
<protein>
    <recommendedName>
        <fullName evidence="2">Homoserine O-acetyltransferase</fullName>
        <shortName evidence="2">HAT</shortName>
        <ecNumber evidence="2">2.3.1.31</ecNumber>
    </recommendedName>
    <alternativeName>
        <fullName evidence="2">Homoserine transacetylase</fullName>
        <shortName evidence="2">HTA</shortName>
    </alternativeName>
</protein>
<comment type="catalytic activity">
    <reaction evidence="2">
        <text>L-homoserine + acetyl-CoA = O-acetyl-L-homoserine + CoA</text>
        <dbReference type="Rhea" id="RHEA:13701"/>
        <dbReference type="ChEBI" id="CHEBI:57287"/>
        <dbReference type="ChEBI" id="CHEBI:57288"/>
        <dbReference type="ChEBI" id="CHEBI:57476"/>
        <dbReference type="ChEBI" id="CHEBI:57716"/>
        <dbReference type="EC" id="2.3.1.31"/>
    </reaction>
</comment>
<accession>A0ABT7CP25</accession>
<dbReference type="EMBL" id="JASJOT010000015">
    <property type="protein sequence ID" value="MDJ1495495.1"/>
    <property type="molecule type" value="Genomic_DNA"/>
</dbReference>
<dbReference type="InterPro" id="IPR029058">
    <property type="entry name" value="AB_hydrolase_fold"/>
</dbReference>
<reference evidence="4 5" key="1">
    <citation type="submission" date="2023-05" db="EMBL/GenBank/DDBJ databases">
        <authorList>
            <person name="Zhang X."/>
        </authorList>
    </citation>
    <scope>NUCLEOTIDE SEQUENCE [LARGE SCALE GENOMIC DNA]</scope>
    <source>
        <strain evidence="4 5">DM2B3-1</strain>
    </source>
</reference>
<comment type="similarity">
    <text evidence="2">Belongs to the AB hydrolase superfamily. MetX family.</text>
</comment>